<evidence type="ECO:0000313" key="3">
    <source>
        <dbReference type="Proteomes" id="UP001219525"/>
    </source>
</evidence>
<organism evidence="2 3">
    <name type="scientific">Mycena pura</name>
    <dbReference type="NCBI Taxonomy" id="153505"/>
    <lineage>
        <taxon>Eukaryota</taxon>
        <taxon>Fungi</taxon>
        <taxon>Dikarya</taxon>
        <taxon>Basidiomycota</taxon>
        <taxon>Agaricomycotina</taxon>
        <taxon>Agaricomycetes</taxon>
        <taxon>Agaricomycetidae</taxon>
        <taxon>Agaricales</taxon>
        <taxon>Marasmiineae</taxon>
        <taxon>Mycenaceae</taxon>
        <taxon>Mycena</taxon>
    </lineage>
</organism>
<dbReference type="EMBL" id="JARJCW010000098">
    <property type="protein sequence ID" value="KAJ7194460.1"/>
    <property type="molecule type" value="Genomic_DNA"/>
</dbReference>
<accession>A0AAD6Y513</accession>
<protein>
    <submittedName>
        <fullName evidence="2">Uncharacterized protein</fullName>
    </submittedName>
</protein>
<name>A0AAD6Y513_9AGAR</name>
<dbReference type="AlphaFoldDB" id="A0AAD6Y513"/>
<dbReference type="Proteomes" id="UP001219525">
    <property type="component" value="Unassembled WGS sequence"/>
</dbReference>
<feature type="compositionally biased region" description="Acidic residues" evidence="1">
    <location>
        <begin position="111"/>
        <end position="133"/>
    </location>
</feature>
<evidence type="ECO:0000313" key="2">
    <source>
        <dbReference type="EMBL" id="KAJ7194460.1"/>
    </source>
</evidence>
<proteinExistence type="predicted"/>
<feature type="region of interest" description="Disordered" evidence="1">
    <location>
        <begin position="74"/>
        <end position="133"/>
    </location>
</feature>
<keyword evidence="3" id="KW-1185">Reference proteome</keyword>
<gene>
    <name evidence="2" type="ORF">GGX14DRAFT_576407</name>
</gene>
<comment type="caution">
    <text evidence="2">The sequence shown here is derived from an EMBL/GenBank/DDBJ whole genome shotgun (WGS) entry which is preliminary data.</text>
</comment>
<evidence type="ECO:0000256" key="1">
    <source>
        <dbReference type="SAM" id="MobiDB-lite"/>
    </source>
</evidence>
<sequence length="133" mass="14117">MTKTHASKILRDACAPRPPVWTPVMRLGSKPSVALVMAGGAEGLGGGGAGGPSGSSELKGLRRAYDAIRSSRNYINVRRADHPNKPPPRPTPEDIDAQAQIDYQNDLANAEQDENLDDGAIEDYDSADGDYVA</sequence>
<reference evidence="2" key="1">
    <citation type="submission" date="2023-03" db="EMBL/GenBank/DDBJ databases">
        <title>Massive genome expansion in bonnet fungi (Mycena s.s.) driven by repeated elements and novel gene families across ecological guilds.</title>
        <authorList>
            <consortium name="Lawrence Berkeley National Laboratory"/>
            <person name="Harder C.B."/>
            <person name="Miyauchi S."/>
            <person name="Viragh M."/>
            <person name="Kuo A."/>
            <person name="Thoen E."/>
            <person name="Andreopoulos B."/>
            <person name="Lu D."/>
            <person name="Skrede I."/>
            <person name="Drula E."/>
            <person name="Henrissat B."/>
            <person name="Morin E."/>
            <person name="Kohler A."/>
            <person name="Barry K."/>
            <person name="LaButti K."/>
            <person name="Morin E."/>
            <person name="Salamov A."/>
            <person name="Lipzen A."/>
            <person name="Mereny Z."/>
            <person name="Hegedus B."/>
            <person name="Baldrian P."/>
            <person name="Stursova M."/>
            <person name="Weitz H."/>
            <person name="Taylor A."/>
            <person name="Grigoriev I.V."/>
            <person name="Nagy L.G."/>
            <person name="Martin F."/>
            <person name="Kauserud H."/>
        </authorList>
    </citation>
    <scope>NUCLEOTIDE SEQUENCE</scope>
    <source>
        <strain evidence="2">9144</strain>
    </source>
</reference>